<evidence type="ECO:0000256" key="1">
    <source>
        <dbReference type="ARBA" id="ARBA00004141"/>
    </source>
</evidence>
<evidence type="ECO:0000256" key="6">
    <source>
        <dbReference type="SAM" id="Phobius"/>
    </source>
</evidence>
<feature type="transmembrane region" description="Helical" evidence="6">
    <location>
        <begin position="165"/>
        <end position="184"/>
    </location>
</feature>
<feature type="transmembrane region" description="Helical" evidence="6">
    <location>
        <begin position="196"/>
        <end position="218"/>
    </location>
</feature>
<evidence type="ECO:0000256" key="5">
    <source>
        <dbReference type="SAM" id="Coils"/>
    </source>
</evidence>
<evidence type="ECO:0000256" key="3">
    <source>
        <dbReference type="ARBA" id="ARBA00022989"/>
    </source>
</evidence>
<dbReference type="Gene3D" id="1.20.120.350">
    <property type="entry name" value="Voltage-gated potassium channels. Chain C"/>
    <property type="match status" value="1"/>
</dbReference>
<protein>
    <submittedName>
        <fullName evidence="8">Ion transporter</fullName>
    </submittedName>
</protein>
<name>A0A7V2ZMH1_9BACT</name>
<dbReference type="Gene3D" id="1.10.287.70">
    <property type="match status" value="1"/>
</dbReference>
<dbReference type="GO" id="GO:0001518">
    <property type="term" value="C:voltage-gated sodium channel complex"/>
    <property type="evidence" value="ECO:0007669"/>
    <property type="project" value="TreeGrafter"/>
</dbReference>
<keyword evidence="3 6" id="KW-1133">Transmembrane helix</keyword>
<dbReference type="GO" id="GO:0005248">
    <property type="term" value="F:voltage-gated sodium channel activity"/>
    <property type="evidence" value="ECO:0007669"/>
    <property type="project" value="TreeGrafter"/>
</dbReference>
<feature type="transmembrane region" description="Helical" evidence="6">
    <location>
        <begin position="52"/>
        <end position="73"/>
    </location>
</feature>
<dbReference type="InterPro" id="IPR043203">
    <property type="entry name" value="VGCC_Ca_Na"/>
</dbReference>
<dbReference type="InterPro" id="IPR005821">
    <property type="entry name" value="Ion_trans_dom"/>
</dbReference>
<sequence length="272" mass="31191">MKRESILEFVEKNSVQNFIITLIILNSITIGMETSSAIMNSFGNMLLLIDKIILTIFVIEILLKLYAYGFGFFRSGWNVFDFTIVSIALLPASGALAVLRSLRIFRSLRLIKNLPRLRFIVESLLLSLPSIGWIFVLLTLVFYVFSVIGTKLFGSAFPEWFGTLWASMFSLFQIMTLEGWAEIARSVMRKYPMSNIYFISFILIASYTTLNIFIAIVVNTMAEIQQKISTQESEKIGGLIQDENEELRNDIRNLKEQIIRLEEKLSRKINIP</sequence>
<feature type="transmembrane region" description="Helical" evidence="6">
    <location>
        <begin position="15"/>
        <end position="32"/>
    </location>
</feature>
<evidence type="ECO:0000256" key="2">
    <source>
        <dbReference type="ARBA" id="ARBA00022692"/>
    </source>
</evidence>
<dbReference type="PANTHER" id="PTHR10037:SF62">
    <property type="entry name" value="SODIUM CHANNEL PROTEIN 60E"/>
    <property type="match status" value="1"/>
</dbReference>
<feature type="domain" description="Ion transport" evidence="7">
    <location>
        <begin position="15"/>
        <end position="227"/>
    </location>
</feature>
<reference evidence="8" key="1">
    <citation type="journal article" date="2020" name="mSystems">
        <title>Genome- and Community-Level Interaction Insights into Carbon Utilization and Element Cycling Functions of Hydrothermarchaeota in Hydrothermal Sediment.</title>
        <authorList>
            <person name="Zhou Z."/>
            <person name="Liu Y."/>
            <person name="Xu W."/>
            <person name="Pan J."/>
            <person name="Luo Z.H."/>
            <person name="Li M."/>
        </authorList>
    </citation>
    <scope>NUCLEOTIDE SEQUENCE [LARGE SCALE GENOMIC DNA]</scope>
    <source>
        <strain evidence="8">SpSt-479</strain>
    </source>
</reference>
<organism evidence="8">
    <name type="scientific">Ignavibacterium album</name>
    <dbReference type="NCBI Taxonomy" id="591197"/>
    <lineage>
        <taxon>Bacteria</taxon>
        <taxon>Pseudomonadati</taxon>
        <taxon>Ignavibacteriota</taxon>
        <taxon>Ignavibacteria</taxon>
        <taxon>Ignavibacteriales</taxon>
        <taxon>Ignavibacteriaceae</taxon>
        <taxon>Ignavibacterium</taxon>
    </lineage>
</organism>
<comment type="subcellular location">
    <subcellularLocation>
        <location evidence="1">Membrane</location>
        <topology evidence="1">Multi-pass membrane protein</topology>
    </subcellularLocation>
</comment>
<dbReference type="PRINTS" id="PR01433">
    <property type="entry name" value="POLYCYSTIN2"/>
</dbReference>
<accession>A0A7V2ZMH1</accession>
<keyword evidence="2 6" id="KW-0812">Transmembrane</keyword>
<dbReference type="InterPro" id="IPR027359">
    <property type="entry name" value="Volt_channel_dom_sf"/>
</dbReference>
<dbReference type="Pfam" id="PF00520">
    <property type="entry name" value="Ion_trans"/>
    <property type="match status" value="1"/>
</dbReference>
<dbReference type="PANTHER" id="PTHR10037">
    <property type="entry name" value="VOLTAGE-GATED CATION CHANNEL CALCIUM AND SODIUM"/>
    <property type="match status" value="1"/>
</dbReference>
<feature type="coiled-coil region" evidence="5">
    <location>
        <begin position="237"/>
        <end position="271"/>
    </location>
</feature>
<feature type="transmembrane region" description="Helical" evidence="6">
    <location>
        <begin position="79"/>
        <end position="99"/>
    </location>
</feature>
<proteinExistence type="predicted"/>
<dbReference type="GO" id="GO:0005509">
    <property type="term" value="F:calcium ion binding"/>
    <property type="evidence" value="ECO:0007669"/>
    <property type="project" value="InterPro"/>
</dbReference>
<dbReference type="SUPFAM" id="SSF81324">
    <property type="entry name" value="Voltage-gated potassium channels"/>
    <property type="match status" value="1"/>
</dbReference>
<evidence type="ECO:0000259" key="7">
    <source>
        <dbReference type="Pfam" id="PF00520"/>
    </source>
</evidence>
<gene>
    <name evidence="8" type="ORF">ENS31_14430</name>
</gene>
<comment type="caution">
    <text evidence="8">The sequence shown here is derived from an EMBL/GenBank/DDBJ whole genome shotgun (WGS) entry which is preliminary data.</text>
</comment>
<feature type="transmembrane region" description="Helical" evidence="6">
    <location>
        <begin position="119"/>
        <end position="145"/>
    </location>
</feature>
<evidence type="ECO:0000256" key="4">
    <source>
        <dbReference type="ARBA" id="ARBA00023136"/>
    </source>
</evidence>
<dbReference type="EMBL" id="DSUJ01000011">
    <property type="protein sequence ID" value="HFI92713.1"/>
    <property type="molecule type" value="Genomic_DNA"/>
</dbReference>
<evidence type="ECO:0000313" key="8">
    <source>
        <dbReference type="EMBL" id="HFI92713.1"/>
    </source>
</evidence>
<keyword evidence="4 6" id="KW-0472">Membrane</keyword>
<dbReference type="AlphaFoldDB" id="A0A7V2ZMH1"/>
<keyword evidence="5" id="KW-0175">Coiled coil</keyword>
<dbReference type="InterPro" id="IPR003915">
    <property type="entry name" value="PKD_2"/>
</dbReference>